<dbReference type="GeneID" id="120049632"/>
<dbReference type="Proteomes" id="UP000808372">
    <property type="component" value="Chromosome 6"/>
</dbReference>
<dbReference type="KEGG" id="snh:120049632"/>
<accession>A0A8U0QXE8</accession>
<organism evidence="1 2">
    <name type="scientific">Salvelinus namaycush</name>
    <name type="common">Lake trout</name>
    <name type="synonym">Salmo namaycush</name>
    <dbReference type="NCBI Taxonomy" id="8040"/>
    <lineage>
        <taxon>Eukaryota</taxon>
        <taxon>Metazoa</taxon>
        <taxon>Chordata</taxon>
        <taxon>Craniata</taxon>
        <taxon>Vertebrata</taxon>
        <taxon>Euteleostomi</taxon>
        <taxon>Actinopterygii</taxon>
        <taxon>Neopterygii</taxon>
        <taxon>Teleostei</taxon>
        <taxon>Protacanthopterygii</taxon>
        <taxon>Salmoniformes</taxon>
        <taxon>Salmonidae</taxon>
        <taxon>Salmoninae</taxon>
        <taxon>Salvelinus</taxon>
    </lineage>
</organism>
<name>A0A8U0QXE8_SALNM</name>
<dbReference type="RefSeq" id="XP_038851878.1">
    <property type="nucleotide sequence ID" value="XM_038995950.1"/>
</dbReference>
<evidence type="ECO:0000313" key="1">
    <source>
        <dbReference type="Proteomes" id="UP000808372"/>
    </source>
</evidence>
<sequence>MFAEELVKQLLLPLIFPPSLWGLDQEVSLYDVLSSTSSHRSSSSTTSRVTVLDGSSSLVSSSSSQIYDDTVNLFTSAICHQVMDNISGASSHTVEDNIHDREASIIATGSVEQAQSDSNSPQAVKQGKWMFRFLPKISKFRLNLKCFRRRNKKEVQPSEEFQDQIKVPREEDHCIPPNIVPKAVMAPLQESCLSTSQPKEKKHKPSIFVRMFSAINKGFWSTLKC</sequence>
<protein>
    <submittedName>
        <fullName evidence="2">Uncharacterized protein LOC120049632</fullName>
    </submittedName>
</protein>
<dbReference type="AlphaFoldDB" id="A0A8U0QXE8"/>
<evidence type="ECO:0000313" key="2">
    <source>
        <dbReference type="RefSeq" id="XP_038851878.1"/>
    </source>
</evidence>
<reference evidence="2" key="1">
    <citation type="submission" date="2025-08" db="UniProtKB">
        <authorList>
            <consortium name="RefSeq"/>
        </authorList>
    </citation>
    <scope>IDENTIFICATION</scope>
    <source>
        <tissue evidence="2">White muscle</tissue>
    </source>
</reference>
<proteinExistence type="predicted"/>
<keyword evidence="1" id="KW-1185">Reference proteome</keyword>
<gene>
    <name evidence="2" type="primary">LOC120049632</name>
</gene>